<keyword evidence="1" id="KW-0175">Coiled coil</keyword>
<keyword evidence="3" id="KW-0645">Protease</keyword>
<feature type="coiled-coil region" evidence="1">
    <location>
        <begin position="22"/>
        <end position="55"/>
    </location>
</feature>
<evidence type="ECO:0000256" key="1">
    <source>
        <dbReference type="SAM" id="Coils"/>
    </source>
</evidence>
<sequence>MNKMPNRLLLSLMLMLALPCMLAAEKENYDKKKAAKEEREKKEALEKRLAEEQEIKARFGYSVNDITAHLVIVSCSGAQGRSSGSGFVALLDGKPYLFTNQHVILGADTISFKATAGGALKPRGVELSTTRDIARLPLSEAEGLAISKNMAIGAPIAVFGNSEGGGVATELYGKVTSVSAELVEVSADFVSGNSGSPVLNLDKEVIGIASYVSSSSDDEDGSDTRRFCYRLTGNQWTSVDWKKYNDKFGKLYRDNEALVEATFEVANQWYQDPFNRVSADNHPDSELRKWSTSHNHMVNRIMRMREQGTATPHELENVNKQISKDLVDSSEDLAKVCRDRSKRLRMLAKQRGLTGFLRDEFNRLSGRLESAARNLDAYGEKLAKFKFFHFAE</sequence>
<keyword evidence="3" id="KW-0378">Hydrolase</keyword>
<feature type="chain" id="PRO_5025580332" evidence="2">
    <location>
        <begin position="24"/>
        <end position="392"/>
    </location>
</feature>
<dbReference type="RefSeq" id="WP_136061086.1">
    <property type="nucleotide sequence ID" value="NZ_CAAHFH010000001.1"/>
</dbReference>
<gene>
    <name evidence="3" type="primary">htrA_1</name>
    <name evidence="3" type="ORF">SCARR_01751</name>
</gene>
<dbReference type="Proteomes" id="UP000346198">
    <property type="component" value="Unassembled WGS sequence"/>
</dbReference>
<evidence type="ECO:0000313" key="4">
    <source>
        <dbReference type="Proteomes" id="UP000346198"/>
    </source>
</evidence>
<dbReference type="InterPro" id="IPR009003">
    <property type="entry name" value="Peptidase_S1_PA"/>
</dbReference>
<keyword evidence="2" id="KW-0732">Signal</keyword>
<name>A0A6C2UHK4_9BACT</name>
<proteinExistence type="predicted"/>
<dbReference type="GO" id="GO:0008233">
    <property type="term" value="F:peptidase activity"/>
    <property type="evidence" value="ECO:0007669"/>
    <property type="project" value="UniProtKB-KW"/>
</dbReference>
<evidence type="ECO:0000313" key="3">
    <source>
        <dbReference type="EMBL" id="VGO19692.1"/>
    </source>
</evidence>
<dbReference type="GO" id="GO:0006508">
    <property type="term" value="P:proteolysis"/>
    <property type="evidence" value="ECO:0007669"/>
    <property type="project" value="UniProtKB-KW"/>
</dbReference>
<keyword evidence="4" id="KW-1185">Reference proteome</keyword>
<evidence type="ECO:0000256" key="2">
    <source>
        <dbReference type="SAM" id="SignalP"/>
    </source>
</evidence>
<dbReference type="SUPFAM" id="SSF50494">
    <property type="entry name" value="Trypsin-like serine proteases"/>
    <property type="match status" value="1"/>
</dbReference>
<dbReference type="Gene3D" id="2.40.10.10">
    <property type="entry name" value="Trypsin-like serine proteases"/>
    <property type="match status" value="2"/>
</dbReference>
<dbReference type="EMBL" id="CAAHFH010000001">
    <property type="protein sequence ID" value="VGO19692.1"/>
    <property type="molecule type" value="Genomic_DNA"/>
</dbReference>
<dbReference type="InterPro" id="IPR043504">
    <property type="entry name" value="Peptidase_S1_PA_chymotrypsin"/>
</dbReference>
<dbReference type="AlphaFoldDB" id="A0A6C2UHK4"/>
<organism evidence="3 4">
    <name type="scientific">Pontiella sulfatireligans</name>
    <dbReference type="NCBI Taxonomy" id="2750658"/>
    <lineage>
        <taxon>Bacteria</taxon>
        <taxon>Pseudomonadati</taxon>
        <taxon>Kiritimatiellota</taxon>
        <taxon>Kiritimatiellia</taxon>
        <taxon>Kiritimatiellales</taxon>
        <taxon>Pontiellaceae</taxon>
        <taxon>Pontiella</taxon>
    </lineage>
</organism>
<dbReference type="Pfam" id="PF13365">
    <property type="entry name" value="Trypsin_2"/>
    <property type="match status" value="1"/>
</dbReference>
<protein>
    <submittedName>
        <fullName evidence="3">Serine protease HtrA</fullName>
    </submittedName>
</protein>
<reference evidence="3 4" key="1">
    <citation type="submission" date="2019-04" db="EMBL/GenBank/DDBJ databases">
        <authorList>
            <person name="Van Vliet M D."/>
        </authorList>
    </citation>
    <scope>NUCLEOTIDE SEQUENCE [LARGE SCALE GENOMIC DNA]</scope>
    <source>
        <strain evidence="3 4">F21</strain>
    </source>
</reference>
<accession>A0A6C2UHK4</accession>
<feature type="signal peptide" evidence="2">
    <location>
        <begin position="1"/>
        <end position="23"/>
    </location>
</feature>